<dbReference type="EMBL" id="BPLR01017049">
    <property type="protein sequence ID" value="GIY88312.1"/>
    <property type="molecule type" value="Genomic_DNA"/>
</dbReference>
<sequence length="107" mass="12324">MDQCSIAPLGHSCQGKYRLRELLRQISLLKGGYVWEEIRLYLILRKIPWMEQPLLSGNVSRGWNMDQCSIAPPGLFLARKISSARIVGTDFFTKWVMFVKKLGCICF</sequence>
<name>A0AAV4WZI7_CAEEX</name>
<reference evidence="1 2" key="1">
    <citation type="submission" date="2021-06" db="EMBL/GenBank/DDBJ databases">
        <title>Caerostris extrusa draft genome.</title>
        <authorList>
            <person name="Kono N."/>
            <person name="Arakawa K."/>
        </authorList>
    </citation>
    <scope>NUCLEOTIDE SEQUENCE [LARGE SCALE GENOMIC DNA]</scope>
</reference>
<proteinExistence type="predicted"/>
<comment type="caution">
    <text evidence="1">The sequence shown here is derived from an EMBL/GenBank/DDBJ whole genome shotgun (WGS) entry which is preliminary data.</text>
</comment>
<evidence type="ECO:0000313" key="2">
    <source>
        <dbReference type="Proteomes" id="UP001054945"/>
    </source>
</evidence>
<dbReference type="Proteomes" id="UP001054945">
    <property type="component" value="Unassembled WGS sequence"/>
</dbReference>
<dbReference type="AlphaFoldDB" id="A0AAV4WZI7"/>
<protein>
    <submittedName>
        <fullName evidence="1">Uncharacterized protein</fullName>
    </submittedName>
</protein>
<organism evidence="1 2">
    <name type="scientific">Caerostris extrusa</name>
    <name type="common">Bark spider</name>
    <name type="synonym">Caerostris bankana</name>
    <dbReference type="NCBI Taxonomy" id="172846"/>
    <lineage>
        <taxon>Eukaryota</taxon>
        <taxon>Metazoa</taxon>
        <taxon>Ecdysozoa</taxon>
        <taxon>Arthropoda</taxon>
        <taxon>Chelicerata</taxon>
        <taxon>Arachnida</taxon>
        <taxon>Araneae</taxon>
        <taxon>Araneomorphae</taxon>
        <taxon>Entelegynae</taxon>
        <taxon>Araneoidea</taxon>
        <taxon>Araneidae</taxon>
        <taxon>Caerostris</taxon>
    </lineage>
</organism>
<keyword evidence="2" id="KW-1185">Reference proteome</keyword>
<gene>
    <name evidence="1" type="ORF">CEXT_443681</name>
</gene>
<evidence type="ECO:0000313" key="1">
    <source>
        <dbReference type="EMBL" id="GIY88312.1"/>
    </source>
</evidence>
<accession>A0AAV4WZI7</accession>